<dbReference type="Pfam" id="PF07508">
    <property type="entry name" value="Recombinase"/>
    <property type="match status" value="1"/>
</dbReference>
<dbReference type="InterPro" id="IPR038109">
    <property type="entry name" value="DNA_bind_recomb_sf"/>
</dbReference>
<proteinExistence type="predicted"/>
<dbReference type="CDD" id="cd00338">
    <property type="entry name" value="Ser_Recombinase"/>
    <property type="match status" value="1"/>
</dbReference>
<dbReference type="Pfam" id="PF00239">
    <property type="entry name" value="Resolvase"/>
    <property type="match status" value="1"/>
</dbReference>
<dbReference type="PANTHER" id="PTHR30461">
    <property type="entry name" value="DNA-INVERTASE FROM LAMBDOID PROPHAGE"/>
    <property type="match status" value="1"/>
</dbReference>
<evidence type="ECO:0000259" key="3">
    <source>
        <dbReference type="PROSITE" id="PS51737"/>
    </source>
</evidence>
<sequence>MARVLGALRLSRASDESTSVVRQRVAIQRWADSRGHTVVGWVEDVDVSGAIAPWERPELGEWLPSTIGKDVSEVERRLAWEASRADEWDILCGMKLDRISRRVLHIAQLVEWAGEHDKEIAAAEDGFDLSSPMGKILFQLIAAFAEGELEAIKFRAKSSYVHLMKSGRWRGGFVPYGYRAEKDSEGDGWKLVPDEYGTETAKTLREIVRRIVEDGEAINAVCRWLNEEKVPSSLDAQRIRAGKESKGALWRVGNLNKMLRSHTLLGRVEMTEEVTLPDGTKEKRTRLVRDAEGLPLQRAEPLLSKKEWDALQAKLTENSRPHAGHRYDRSPLLRVAFCTCGRPLYRNNGRSAMYYRCSSRNISGAECGQNEAIRAKHLEEAIEEAFLRAVGHAQIIRRTYRPGVDHTADVAEVTRALAELREDREAGLYSSELGKKEYREEYLRLEAKREALAAMPVVPDGWEEIPTGQTYADRWAELSAPAEKNKELREAGVKAIVHREELPKELPLMELGETEGTVRHTLGRVELLLPRDLYNRVRGLTAEHTI</sequence>
<feature type="domain" description="Recombinase" evidence="3">
    <location>
        <begin position="175"/>
        <end position="321"/>
    </location>
</feature>
<organism evidence="4 5">
    <name type="scientific">Streptomyces coerulescens</name>
    <dbReference type="NCBI Taxonomy" id="29304"/>
    <lineage>
        <taxon>Bacteria</taxon>
        <taxon>Bacillati</taxon>
        <taxon>Actinomycetota</taxon>
        <taxon>Actinomycetes</taxon>
        <taxon>Kitasatosporales</taxon>
        <taxon>Streptomycetaceae</taxon>
        <taxon>Streptomyces</taxon>
    </lineage>
</organism>
<dbReference type="Gene3D" id="3.90.1750.20">
    <property type="entry name" value="Putative Large Serine Recombinase, Chain B, Domain 2"/>
    <property type="match status" value="1"/>
</dbReference>
<dbReference type="SUPFAM" id="SSF53041">
    <property type="entry name" value="Resolvase-like"/>
    <property type="match status" value="1"/>
</dbReference>
<evidence type="ECO:0000313" key="5">
    <source>
        <dbReference type="Proteomes" id="UP001596263"/>
    </source>
</evidence>
<dbReference type="InterPro" id="IPR006119">
    <property type="entry name" value="Resolv_N"/>
</dbReference>
<reference evidence="5" key="1">
    <citation type="journal article" date="2019" name="Int. J. Syst. Evol. Microbiol.">
        <title>The Global Catalogue of Microorganisms (GCM) 10K type strain sequencing project: providing services to taxonomists for standard genome sequencing and annotation.</title>
        <authorList>
            <consortium name="The Broad Institute Genomics Platform"/>
            <consortium name="The Broad Institute Genome Sequencing Center for Infectious Disease"/>
            <person name="Wu L."/>
            <person name="Ma J."/>
        </authorList>
    </citation>
    <scope>NUCLEOTIDE SEQUENCE [LARGE SCALE GENOMIC DNA]</scope>
    <source>
        <strain evidence="5">KCTC 42586</strain>
    </source>
</reference>
<dbReference type="Pfam" id="PF13408">
    <property type="entry name" value="Zn_ribbon_recom"/>
    <property type="match status" value="1"/>
</dbReference>
<comment type="caution">
    <text evidence="4">The sequence shown here is derived from an EMBL/GenBank/DDBJ whole genome shotgun (WGS) entry which is preliminary data.</text>
</comment>
<dbReference type="SMART" id="SM00857">
    <property type="entry name" value="Resolvase"/>
    <property type="match status" value="1"/>
</dbReference>
<dbReference type="Gene3D" id="3.40.50.1390">
    <property type="entry name" value="Resolvase, N-terminal catalytic domain"/>
    <property type="match status" value="1"/>
</dbReference>
<gene>
    <name evidence="4" type="ORF">ACFPQ9_20205</name>
</gene>
<name>A0ABW0CLF3_STRCD</name>
<dbReference type="RefSeq" id="WP_380854741.1">
    <property type="nucleotide sequence ID" value="NZ_JBHSKM010000012.1"/>
</dbReference>
<dbReference type="PROSITE" id="PS51737">
    <property type="entry name" value="RECOMBINASE_DNA_BIND"/>
    <property type="match status" value="1"/>
</dbReference>
<dbReference type="EMBL" id="JBHSKM010000012">
    <property type="protein sequence ID" value="MFC5216168.1"/>
    <property type="molecule type" value="Genomic_DNA"/>
</dbReference>
<keyword evidence="1" id="KW-0238">DNA-binding</keyword>
<keyword evidence="2" id="KW-0233">DNA recombination</keyword>
<evidence type="ECO:0000256" key="2">
    <source>
        <dbReference type="ARBA" id="ARBA00023172"/>
    </source>
</evidence>
<dbReference type="PANTHER" id="PTHR30461:SF2">
    <property type="entry name" value="SERINE RECOMBINASE PINE-RELATED"/>
    <property type="match status" value="1"/>
</dbReference>
<dbReference type="InterPro" id="IPR011109">
    <property type="entry name" value="DNA_bind_recombinase_dom"/>
</dbReference>
<evidence type="ECO:0000256" key="1">
    <source>
        <dbReference type="ARBA" id="ARBA00023125"/>
    </source>
</evidence>
<dbReference type="Proteomes" id="UP001596263">
    <property type="component" value="Unassembled WGS sequence"/>
</dbReference>
<dbReference type="InterPro" id="IPR036162">
    <property type="entry name" value="Resolvase-like_N_sf"/>
</dbReference>
<protein>
    <submittedName>
        <fullName evidence="4">Recombinase family protein</fullName>
    </submittedName>
</protein>
<dbReference type="InterPro" id="IPR050639">
    <property type="entry name" value="SSR_resolvase"/>
</dbReference>
<evidence type="ECO:0000313" key="4">
    <source>
        <dbReference type="EMBL" id="MFC5216168.1"/>
    </source>
</evidence>
<keyword evidence="5" id="KW-1185">Reference proteome</keyword>
<accession>A0ABW0CLF3</accession>
<dbReference type="InterPro" id="IPR025827">
    <property type="entry name" value="Zn_ribbon_recom_dom"/>
</dbReference>